<dbReference type="HOGENOM" id="CLU_2820970_0_0_2"/>
<organism evidence="1 2">
    <name type="scientific">Methanosarcina siciliae T4/M</name>
    <dbReference type="NCBI Taxonomy" id="1434120"/>
    <lineage>
        <taxon>Archaea</taxon>
        <taxon>Methanobacteriati</taxon>
        <taxon>Methanobacteriota</taxon>
        <taxon>Stenosarchaea group</taxon>
        <taxon>Methanomicrobia</taxon>
        <taxon>Methanosarcinales</taxon>
        <taxon>Methanosarcinaceae</taxon>
        <taxon>Methanosarcina</taxon>
    </lineage>
</organism>
<name>A0A0E3P1Y4_9EURY</name>
<keyword evidence="2" id="KW-1185">Reference proteome</keyword>
<dbReference type="KEGG" id="msw:MSSIT_0698"/>
<proteinExistence type="predicted"/>
<dbReference type="EMBL" id="CP009506">
    <property type="protein sequence ID" value="AKB27417.1"/>
    <property type="molecule type" value="Genomic_DNA"/>
</dbReference>
<dbReference type="AlphaFoldDB" id="A0A0E3P1Y4"/>
<protein>
    <submittedName>
        <fullName evidence="1">Uncharacterized protein</fullName>
    </submittedName>
</protein>
<evidence type="ECO:0000313" key="2">
    <source>
        <dbReference type="Proteomes" id="UP000033111"/>
    </source>
</evidence>
<dbReference type="Proteomes" id="UP000033111">
    <property type="component" value="Chromosome"/>
</dbReference>
<dbReference type="PATRIC" id="fig|1434120.4.peg.888"/>
<gene>
    <name evidence="1" type="ORF">MSSIT_0698</name>
</gene>
<sequence length="66" mass="7546">MSSLKSSGDIRLPDKIFTNRVPGKVRLTSASFLIRALAKILNFFFLLFDHTQTFLSFPELNLNFIP</sequence>
<reference evidence="1 2" key="1">
    <citation type="submission" date="2014-07" db="EMBL/GenBank/DDBJ databases">
        <title>Methanogenic archaea and the global carbon cycle.</title>
        <authorList>
            <person name="Henriksen J.R."/>
            <person name="Luke J."/>
            <person name="Reinhart S."/>
            <person name="Benedict M.N."/>
            <person name="Youngblut N.D."/>
            <person name="Metcalf M.E."/>
            <person name="Whitaker R.J."/>
            <person name="Metcalf W.W."/>
        </authorList>
    </citation>
    <scope>NUCLEOTIDE SEQUENCE [LARGE SCALE GENOMIC DNA]</scope>
    <source>
        <strain evidence="1 2">T4/M</strain>
    </source>
</reference>
<evidence type="ECO:0000313" key="1">
    <source>
        <dbReference type="EMBL" id="AKB27417.1"/>
    </source>
</evidence>
<accession>A0A0E3P1Y4</accession>